<evidence type="ECO:0000313" key="3">
    <source>
        <dbReference type="Proteomes" id="UP000198211"/>
    </source>
</evidence>
<feature type="compositionally biased region" description="Basic and acidic residues" evidence="1">
    <location>
        <begin position="161"/>
        <end position="192"/>
    </location>
</feature>
<protein>
    <recommendedName>
        <fullName evidence="4">PH domain-containing protein</fullName>
    </recommendedName>
</protein>
<dbReference type="InterPro" id="IPR011993">
    <property type="entry name" value="PH-like_dom_sf"/>
</dbReference>
<feature type="compositionally biased region" description="Basic and acidic residues" evidence="1">
    <location>
        <begin position="332"/>
        <end position="347"/>
    </location>
</feature>
<dbReference type="Proteomes" id="UP000198211">
    <property type="component" value="Unassembled WGS sequence"/>
</dbReference>
<comment type="caution">
    <text evidence="2">The sequence shown here is derived from an EMBL/GenBank/DDBJ whole genome shotgun (WGS) entry which is preliminary data.</text>
</comment>
<sequence>MLVNGVDISMLEGWMIKINSNPSFFGKNMNRRWFKVGFVPGPGSEKKLVISYSTSKTAKDPRGWLYVEDVSGVYCRREMIEIVSPSRTLRLKGETAVEHRLWSDSLYKLCNPPPKSATAVVKTTPPAEPRRDRASRTQRESKEVDDDEDEEQDQRKRRSGRARERERERHRDQEREHSGDNRRSASRHNERHSSRRSLQSSRHDGEDSGDNRQTAFSHRVSEHEPSDNDSSDDDHDSSRPSTTSSTRSLLVAQIKSGSSFESDMTTARNMMSDSEEEDDDNYRHEKKNADPEESPREPVISSTTPVDDDSSHDELEQMNPDRMIAIQQSKHKNSEHFDSDEEHEHRAPSATKHLPVHSHIKAPISNVTADNNFAHDDWDAEEEPSHPTPTSKTSYPSAVGTGGVAADANFVHEDWDD</sequence>
<organism evidence="2 3">
    <name type="scientific">Phytophthora megakarya</name>
    <dbReference type="NCBI Taxonomy" id="4795"/>
    <lineage>
        <taxon>Eukaryota</taxon>
        <taxon>Sar</taxon>
        <taxon>Stramenopiles</taxon>
        <taxon>Oomycota</taxon>
        <taxon>Peronosporomycetes</taxon>
        <taxon>Peronosporales</taxon>
        <taxon>Peronosporaceae</taxon>
        <taxon>Phytophthora</taxon>
    </lineage>
</organism>
<evidence type="ECO:0008006" key="4">
    <source>
        <dbReference type="Google" id="ProtNLM"/>
    </source>
</evidence>
<dbReference type="SUPFAM" id="SSF50729">
    <property type="entry name" value="PH domain-like"/>
    <property type="match status" value="1"/>
</dbReference>
<evidence type="ECO:0000256" key="1">
    <source>
        <dbReference type="SAM" id="MobiDB-lite"/>
    </source>
</evidence>
<evidence type="ECO:0000313" key="2">
    <source>
        <dbReference type="EMBL" id="OWZ08921.1"/>
    </source>
</evidence>
<dbReference type="OrthoDB" id="127278at2759"/>
<accession>A0A225VTQ5</accession>
<gene>
    <name evidence="2" type="ORF">PHMEG_00018461</name>
</gene>
<feature type="region of interest" description="Disordered" evidence="1">
    <location>
        <begin position="370"/>
        <end position="417"/>
    </location>
</feature>
<feature type="compositionally biased region" description="Low complexity" evidence="1">
    <location>
        <begin position="239"/>
        <end position="248"/>
    </location>
</feature>
<keyword evidence="3" id="KW-1185">Reference proteome</keyword>
<name>A0A225VTQ5_9STRA</name>
<proteinExistence type="predicted"/>
<feature type="compositionally biased region" description="Basic and acidic residues" evidence="1">
    <location>
        <begin position="201"/>
        <end position="210"/>
    </location>
</feature>
<feature type="compositionally biased region" description="Acidic residues" evidence="1">
    <location>
        <begin position="143"/>
        <end position="152"/>
    </location>
</feature>
<dbReference type="EMBL" id="NBNE01002976">
    <property type="protein sequence ID" value="OWZ08921.1"/>
    <property type="molecule type" value="Genomic_DNA"/>
</dbReference>
<dbReference type="AlphaFoldDB" id="A0A225VTQ5"/>
<reference evidence="3" key="1">
    <citation type="submission" date="2017-03" db="EMBL/GenBank/DDBJ databases">
        <title>Phytopthora megakarya and P. palmivora, two closely related causual agents of cacao black pod achieved similar genome size and gene model numbers by different mechanisms.</title>
        <authorList>
            <person name="Ali S."/>
            <person name="Shao J."/>
            <person name="Larry D.J."/>
            <person name="Kronmiller B."/>
            <person name="Shen D."/>
            <person name="Strem M.D."/>
            <person name="Melnick R.L."/>
            <person name="Guiltinan M.J."/>
            <person name="Tyler B.M."/>
            <person name="Meinhardt L.W."/>
            <person name="Bailey B.A."/>
        </authorList>
    </citation>
    <scope>NUCLEOTIDE SEQUENCE [LARGE SCALE GENOMIC DNA]</scope>
    <source>
        <strain evidence="3">zdho120</strain>
    </source>
</reference>
<feature type="compositionally biased region" description="Basic and acidic residues" evidence="1">
    <location>
        <begin position="281"/>
        <end position="296"/>
    </location>
</feature>
<dbReference type="Gene3D" id="2.30.29.30">
    <property type="entry name" value="Pleckstrin-homology domain (PH domain)/Phosphotyrosine-binding domain (PTB)"/>
    <property type="match status" value="1"/>
</dbReference>
<feature type="compositionally biased region" description="Polar residues" evidence="1">
    <location>
        <begin position="255"/>
        <end position="271"/>
    </location>
</feature>
<feature type="compositionally biased region" description="Basic and acidic residues" evidence="1">
    <location>
        <begin position="128"/>
        <end position="142"/>
    </location>
</feature>
<feature type="region of interest" description="Disordered" evidence="1">
    <location>
        <begin position="112"/>
        <end position="355"/>
    </location>
</feature>